<accession>A0A0D2FN54</accession>
<gene>
    <name evidence="2" type="ORF">Z518_07030</name>
</gene>
<dbReference type="EMBL" id="KN847479">
    <property type="protein sequence ID" value="KIX03477.1"/>
    <property type="molecule type" value="Genomic_DNA"/>
</dbReference>
<organism evidence="2 3">
    <name type="scientific">Rhinocladiella mackenziei CBS 650.93</name>
    <dbReference type="NCBI Taxonomy" id="1442369"/>
    <lineage>
        <taxon>Eukaryota</taxon>
        <taxon>Fungi</taxon>
        <taxon>Dikarya</taxon>
        <taxon>Ascomycota</taxon>
        <taxon>Pezizomycotina</taxon>
        <taxon>Eurotiomycetes</taxon>
        <taxon>Chaetothyriomycetidae</taxon>
        <taxon>Chaetothyriales</taxon>
        <taxon>Herpotrichiellaceae</taxon>
        <taxon>Rhinocladiella</taxon>
    </lineage>
</organism>
<dbReference type="GeneID" id="25295101"/>
<proteinExistence type="predicted"/>
<keyword evidence="3" id="KW-1185">Reference proteome</keyword>
<dbReference type="VEuPathDB" id="FungiDB:Z518_07030"/>
<dbReference type="STRING" id="1442369.A0A0D2FN54"/>
<evidence type="ECO:0000259" key="1">
    <source>
        <dbReference type="Pfam" id="PF06985"/>
    </source>
</evidence>
<dbReference type="OrthoDB" id="2426273at2759"/>
<name>A0A0D2FN54_9EURO</name>
<dbReference type="AlphaFoldDB" id="A0A0D2FN54"/>
<protein>
    <recommendedName>
        <fullName evidence="1">Heterokaryon incompatibility domain-containing protein</fullName>
    </recommendedName>
</protein>
<dbReference type="HOGENOM" id="CLU_009388_4_0_1"/>
<evidence type="ECO:0000313" key="2">
    <source>
        <dbReference type="EMBL" id="KIX03477.1"/>
    </source>
</evidence>
<dbReference type="PANTHER" id="PTHR39596:SF3">
    <property type="entry name" value="HETEROKARYON INCOMPATIBILITY DOMAIN-CONTAINING PROTEIN"/>
    <property type="match status" value="1"/>
</dbReference>
<feature type="domain" description="Heterokaryon incompatibility" evidence="1">
    <location>
        <begin position="329"/>
        <end position="411"/>
    </location>
</feature>
<dbReference type="Proteomes" id="UP000053617">
    <property type="component" value="Unassembled WGS sequence"/>
</dbReference>
<sequence length="753" mass="86077">MDHFHIPSGAMHIRVRYSGKKPYDRGPFHTYPDRTGWKKEELLVENGFRSRNKSDAEAFFQTWLYFGTLITVFRIGRVEIQETDFLEMDDGQTYLTTKHLDASVAAWKRTWAGRNTPSSCNCAWADTQSILDEVKKHIDSFGAIPCPTFDEPSFGYNRPRVPSPVSRETLTAIVALAYTLSEVAIKIYKPDWNRFDQYINYTTDLVKDRVEANGWCQLDMRRMFTQLGMDGHYYFALLESPHEKHEHKNCSETHCVAANTVDETAYRPRHVSTCNGRDEINAAEAMNITKQVVAIIERHGIPVISWQKKKSETRFKLVIQDAVSRKMKYVAISHVWADGLGNPHANSLPECQLGRIQSAVNMLPGQSGTQPRWFWIDTICIPLGAENKLYRKMAIAQMAKIYRSSVSVLVLDAWLQETSVHSNIPDKVAKLYVSNWLHRLWTVQESVLGNKLYIQFSNGAQLMDDIKVPCESYGEGEKMPKSWATYTRFPEQMEEAALSYIGVMQFVLRERGNRQSKLPAARCLDIAHLSRAFGQRATSRKEDETICASTLLRLNTETFLGIEGNDEDETAEKRMEEFWKQMRGVSKGIIFHHSSRLRRKGFRWAPLTLMEGRPGDFWRDLNIAVSQFDGYGLRVNYSGIIFDRAIPPPDKTLAIQLDDRSSTSYSLELFPDGIGYPEWHAPAQCAVIMFRPISPGFDKTDAILGIVEDGSPREKISLLFQARGVIKSCQQSGRKDVQEPAFFLDEKQEWLVL</sequence>
<dbReference type="Pfam" id="PF06985">
    <property type="entry name" value="HET"/>
    <property type="match status" value="1"/>
</dbReference>
<reference evidence="2 3" key="1">
    <citation type="submission" date="2015-01" db="EMBL/GenBank/DDBJ databases">
        <title>The Genome Sequence of Rhinocladiella mackenzie CBS 650.93.</title>
        <authorList>
            <consortium name="The Broad Institute Genomics Platform"/>
            <person name="Cuomo C."/>
            <person name="de Hoog S."/>
            <person name="Gorbushina A."/>
            <person name="Stielow B."/>
            <person name="Teixiera M."/>
            <person name="Abouelleil A."/>
            <person name="Chapman S.B."/>
            <person name="Priest M."/>
            <person name="Young S.K."/>
            <person name="Wortman J."/>
            <person name="Nusbaum C."/>
            <person name="Birren B."/>
        </authorList>
    </citation>
    <scope>NUCLEOTIDE SEQUENCE [LARGE SCALE GENOMIC DNA]</scope>
    <source>
        <strain evidence="2 3">CBS 650.93</strain>
    </source>
</reference>
<evidence type="ECO:0000313" key="3">
    <source>
        <dbReference type="Proteomes" id="UP000053617"/>
    </source>
</evidence>
<dbReference type="PANTHER" id="PTHR39596">
    <property type="match status" value="1"/>
</dbReference>
<dbReference type="RefSeq" id="XP_013270613.1">
    <property type="nucleotide sequence ID" value="XM_013415159.1"/>
</dbReference>
<dbReference type="InterPro" id="IPR010730">
    <property type="entry name" value="HET"/>
</dbReference>